<dbReference type="PANTHER" id="PTHR11076">
    <property type="entry name" value="DNA REPAIR POLYMERASE UMUC / TRANSFERASE FAMILY MEMBER"/>
    <property type="match status" value="1"/>
</dbReference>
<dbReference type="SUPFAM" id="SSF56672">
    <property type="entry name" value="DNA/RNA polymerases"/>
    <property type="match status" value="1"/>
</dbReference>
<dbReference type="GO" id="GO:0009432">
    <property type="term" value="P:SOS response"/>
    <property type="evidence" value="ECO:0007669"/>
    <property type="project" value="TreeGrafter"/>
</dbReference>
<sequence>MGVPYFKVEGLIIRNGIVVKSSNYPLYGDMSSRVMRVISQYSPIQEVYSIDESFIDLAGLPFHLRSHMQSLRQKVKSWTGVPVCVGIGSTKVLAKLANRIAKKYTKFDGVFDIDELPYE</sequence>
<feature type="domain" description="UmuC" evidence="1">
    <location>
        <begin position="1"/>
        <end position="107"/>
    </location>
</feature>
<dbReference type="Gene3D" id="3.30.70.270">
    <property type="match status" value="1"/>
</dbReference>
<dbReference type="InterPro" id="IPR043128">
    <property type="entry name" value="Rev_trsase/Diguanyl_cyclase"/>
</dbReference>
<dbReference type="EMBL" id="UINC01201445">
    <property type="protein sequence ID" value="SVE20788.1"/>
    <property type="molecule type" value="Genomic_DNA"/>
</dbReference>
<dbReference type="InterPro" id="IPR043502">
    <property type="entry name" value="DNA/RNA_pol_sf"/>
</dbReference>
<proteinExistence type="predicted"/>
<name>A0A383BN17_9ZZZZ</name>
<dbReference type="PROSITE" id="PS50173">
    <property type="entry name" value="UMUC"/>
    <property type="match status" value="1"/>
</dbReference>
<dbReference type="GO" id="GO:0006281">
    <property type="term" value="P:DNA repair"/>
    <property type="evidence" value="ECO:0007669"/>
    <property type="project" value="InterPro"/>
</dbReference>
<protein>
    <recommendedName>
        <fullName evidence="1">UmuC domain-containing protein</fullName>
    </recommendedName>
</protein>
<evidence type="ECO:0000313" key="2">
    <source>
        <dbReference type="EMBL" id="SVE20788.1"/>
    </source>
</evidence>
<dbReference type="GO" id="GO:0042276">
    <property type="term" value="P:error-prone translesion synthesis"/>
    <property type="evidence" value="ECO:0007669"/>
    <property type="project" value="TreeGrafter"/>
</dbReference>
<feature type="non-terminal residue" evidence="2">
    <location>
        <position position="119"/>
    </location>
</feature>
<dbReference type="InterPro" id="IPR050116">
    <property type="entry name" value="DNA_polymerase-Y"/>
</dbReference>
<dbReference type="GO" id="GO:0005829">
    <property type="term" value="C:cytosol"/>
    <property type="evidence" value="ECO:0007669"/>
    <property type="project" value="TreeGrafter"/>
</dbReference>
<organism evidence="2">
    <name type="scientific">marine metagenome</name>
    <dbReference type="NCBI Taxonomy" id="408172"/>
    <lineage>
        <taxon>unclassified sequences</taxon>
        <taxon>metagenomes</taxon>
        <taxon>ecological metagenomes</taxon>
    </lineage>
</organism>
<evidence type="ECO:0000259" key="1">
    <source>
        <dbReference type="PROSITE" id="PS50173"/>
    </source>
</evidence>
<reference evidence="2" key="1">
    <citation type="submission" date="2018-05" db="EMBL/GenBank/DDBJ databases">
        <authorList>
            <person name="Lanie J.A."/>
            <person name="Ng W.-L."/>
            <person name="Kazmierczak K.M."/>
            <person name="Andrzejewski T.M."/>
            <person name="Davidsen T.M."/>
            <person name="Wayne K.J."/>
            <person name="Tettelin H."/>
            <person name="Glass J.I."/>
            <person name="Rusch D."/>
            <person name="Podicherti R."/>
            <person name="Tsui H.-C.T."/>
            <person name="Winkler M.E."/>
        </authorList>
    </citation>
    <scope>NUCLEOTIDE SEQUENCE</scope>
</reference>
<dbReference type="AlphaFoldDB" id="A0A383BN17"/>
<dbReference type="Pfam" id="PF00817">
    <property type="entry name" value="IMS"/>
    <property type="match status" value="1"/>
</dbReference>
<dbReference type="InterPro" id="IPR001126">
    <property type="entry name" value="UmuC"/>
</dbReference>
<gene>
    <name evidence="2" type="ORF">METZ01_LOCUS473642</name>
</gene>
<accession>A0A383BN17</accession>
<dbReference type="PANTHER" id="PTHR11076:SF34">
    <property type="entry name" value="PROTEIN UMUC"/>
    <property type="match status" value="1"/>
</dbReference>
<dbReference type="GO" id="GO:0003887">
    <property type="term" value="F:DNA-directed DNA polymerase activity"/>
    <property type="evidence" value="ECO:0007669"/>
    <property type="project" value="TreeGrafter"/>
</dbReference>